<feature type="domain" description="OmpR/PhoB-type" evidence="4">
    <location>
        <begin position="1"/>
        <end position="92"/>
    </location>
</feature>
<dbReference type="Gene3D" id="1.10.10.10">
    <property type="entry name" value="Winged helix-like DNA-binding domain superfamily/Winged helix DNA-binding domain"/>
    <property type="match status" value="1"/>
</dbReference>
<dbReference type="EMBL" id="BAAANY010000011">
    <property type="protein sequence ID" value="GAA1683117.1"/>
    <property type="molecule type" value="Genomic_DNA"/>
</dbReference>
<dbReference type="InterPro" id="IPR058852">
    <property type="entry name" value="HTH_77"/>
</dbReference>
<dbReference type="SMART" id="SM01043">
    <property type="entry name" value="BTAD"/>
    <property type="match status" value="1"/>
</dbReference>
<reference evidence="6" key="1">
    <citation type="journal article" date="2019" name="Int. J. Syst. Evol. Microbiol.">
        <title>The Global Catalogue of Microorganisms (GCM) 10K type strain sequencing project: providing services to taxonomists for standard genome sequencing and annotation.</title>
        <authorList>
            <consortium name="The Broad Institute Genomics Platform"/>
            <consortium name="The Broad Institute Genome Sequencing Center for Infectious Disease"/>
            <person name="Wu L."/>
            <person name="Ma J."/>
        </authorList>
    </citation>
    <scope>NUCLEOTIDE SEQUENCE [LARGE SCALE GENOMIC DNA]</scope>
    <source>
        <strain evidence="6">JCM 14718</strain>
    </source>
</reference>
<evidence type="ECO:0000256" key="2">
    <source>
        <dbReference type="ARBA" id="ARBA00023125"/>
    </source>
</evidence>
<gene>
    <name evidence="5" type="ORF">GCM10009765_35410</name>
</gene>
<dbReference type="InterPro" id="IPR016032">
    <property type="entry name" value="Sig_transdc_resp-reg_C-effctor"/>
</dbReference>
<dbReference type="InterPro" id="IPR005158">
    <property type="entry name" value="BTAD"/>
</dbReference>
<dbReference type="PANTHER" id="PTHR47691:SF3">
    <property type="entry name" value="HTH-TYPE TRANSCRIPTIONAL REGULATOR RV0890C-RELATED"/>
    <property type="match status" value="1"/>
</dbReference>
<dbReference type="Pfam" id="PF25872">
    <property type="entry name" value="HTH_77"/>
    <property type="match status" value="1"/>
</dbReference>
<keyword evidence="2 3" id="KW-0238">DNA-binding</keyword>
<comment type="caution">
    <text evidence="5">The sequence shown here is derived from an EMBL/GenBank/DDBJ whole genome shotgun (WGS) entry which is preliminary data.</text>
</comment>
<dbReference type="SUPFAM" id="SSF52540">
    <property type="entry name" value="P-loop containing nucleoside triphosphate hydrolases"/>
    <property type="match status" value="1"/>
</dbReference>
<organism evidence="5 6">
    <name type="scientific">Fodinicola feengrottensis</name>
    <dbReference type="NCBI Taxonomy" id="435914"/>
    <lineage>
        <taxon>Bacteria</taxon>
        <taxon>Bacillati</taxon>
        <taxon>Actinomycetota</taxon>
        <taxon>Actinomycetes</taxon>
        <taxon>Mycobacteriales</taxon>
        <taxon>Fodinicola</taxon>
    </lineage>
</organism>
<dbReference type="PRINTS" id="PR00364">
    <property type="entry name" value="DISEASERSIST"/>
</dbReference>
<name>A0ABP4T6H3_9ACTN</name>
<dbReference type="Proteomes" id="UP001500618">
    <property type="component" value="Unassembled WGS sequence"/>
</dbReference>
<dbReference type="SMART" id="SM00862">
    <property type="entry name" value="Trans_reg_C"/>
    <property type="match status" value="1"/>
</dbReference>
<feature type="DNA-binding region" description="OmpR/PhoB-type" evidence="3">
    <location>
        <begin position="1"/>
        <end position="92"/>
    </location>
</feature>
<keyword evidence="6" id="KW-1185">Reference proteome</keyword>
<dbReference type="Pfam" id="PF00931">
    <property type="entry name" value="NB-ARC"/>
    <property type="match status" value="1"/>
</dbReference>
<evidence type="ECO:0000313" key="6">
    <source>
        <dbReference type="Proteomes" id="UP001500618"/>
    </source>
</evidence>
<protein>
    <submittedName>
        <fullName evidence="5">BTAD domain-containing putative transcriptional regulator</fullName>
    </submittedName>
</protein>
<evidence type="ECO:0000313" key="5">
    <source>
        <dbReference type="EMBL" id="GAA1683117.1"/>
    </source>
</evidence>
<dbReference type="Pfam" id="PF03704">
    <property type="entry name" value="BTAD"/>
    <property type="match status" value="1"/>
</dbReference>
<dbReference type="CDD" id="cd15831">
    <property type="entry name" value="BTAD"/>
    <property type="match status" value="1"/>
</dbReference>
<comment type="similarity">
    <text evidence="1">Belongs to the AfsR/DnrI/RedD regulatory family.</text>
</comment>
<dbReference type="InterPro" id="IPR036388">
    <property type="entry name" value="WH-like_DNA-bd_sf"/>
</dbReference>
<dbReference type="Pfam" id="PF00486">
    <property type="entry name" value="Trans_reg_C"/>
    <property type="match status" value="1"/>
</dbReference>
<evidence type="ECO:0000259" key="4">
    <source>
        <dbReference type="PROSITE" id="PS51755"/>
    </source>
</evidence>
<dbReference type="SUPFAM" id="SSF46894">
    <property type="entry name" value="C-terminal effector domain of the bipartite response regulators"/>
    <property type="match status" value="1"/>
</dbReference>
<dbReference type="InterPro" id="IPR001867">
    <property type="entry name" value="OmpR/PhoB-type_DNA-bd"/>
</dbReference>
<dbReference type="InterPro" id="IPR027417">
    <property type="entry name" value="P-loop_NTPase"/>
</dbReference>
<evidence type="ECO:0000256" key="1">
    <source>
        <dbReference type="ARBA" id="ARBA00005820"/>
    </source>
</evidence>
<accession>A0ABP4T6H3</accession>
<dbReference type="InterPro" id="IPR002182">
    <property type="entry name" value="NB-ARC"/>
</dbReference>
<dbReference type="PROSITE" id="PS51755">
    <property type="entry name" value="OMPR_PHOB"/>
    <property type="match status" value="1"/>
</dbReference>
<proteinExistence type="inferred from homology"/>
<dbReference type="SUPFAM" id="SSF48452">
    <property type="entry name" value="TPR-like"/>
    <property type="match status" value="3"/>
</dbReference>
<dbReference type="Gene3D" id="3.40.50.300">
    <property type="entry name" value="P-loop containing nucleotide triphosphate hydrolases"/>
    <property type="match status" value="1"/>
</dbReference>
<evidence type="ECO:0000256" key="3">
    <source>
        <dbReference type="PROSITE-ProRule" id="PRU01091"/>
    </source>
</evidence>
<dbReference type="InterPro" id="IPR011990">
    <property type="entry name" value="TPR-like_helical_dom_sf"/>
</dbReference>
<sequence>MLGPLTVWTTAGDVVQVPGAKVRALLAVLLIAQGRPVSADRLAEDLWGDRPPSNPGAALAVKVSQLRRVLEDAEAGGKALVVSGPAGYALRSDEVDALRFVALTEKSGRTDAILTEALELWRGSAYADFVDESFAGPAIARLAEQRLTALEDRAQARLAMGQDAALVGELSDLLAEHPLRERLRAAHMRALYRSGRQTEALDSFQELQERLAEDLGLDPSPELSDLRQAILTQDAGLEAPRSSGNLPAPLGELIGRDDAIARIQARLATDRLVTLTGPGGVGKTRLAVQIAGELVKRFTGGGWLVELAGYHQTCSDALADVVMNALSVRDTSGDTQRSVDRLAAALRERELLLVLDNCEHVIDEAAELVDAVLRAAPGVRVLATSREPLALPGEVVWNVPPLENASAVRLFAARAAAASRDFALDEENAGPVAVLCRRLDGIPLALELAATRVPALGVQGLVARLDDRFRLLATGHRGSPPRQQTLMAMIDWSWELLSEPERLVLRRLAVHPDGCTVEAARAVADLPEDEILELLGRLVDRSMVVAVHGPYGPRYRMLESVAAYCQDRLADAAELPALRARQQRYYVALAEKADPLLRGPDQREWLERLDDEAANFRGALDGAVADQHGEMAVRLATALTWYWFLRGRLTEAKRFLRTALSVADDPVAFAWYTGFSLLQGQEGDVEEALGQLKGQPRLRWFLVSSQTAGSPGGASLAEAMAGLEADGDWWGTAAALLTRAKFAHVRGDLDAIKRDATRASRLFADLGDRWGQLQANEWLAALAELVGDHRRAARLHQEALPIAQDLGLWPDVATRLGWLSWISMQTGDFPQAIEFGGRALRLATEQNSLLGQIMARTGLAYAGRKSGDFALAELHLNQLLDQARDEGTPIYLSMVLVELGFLAEQRGEAAASRALHLEALELAEKMDAPRDTAWALEGLAGALAIAGEQTAAAQVLGAAAAARTAAAMPAAPAELMDVDRITALAREALGDKAFEEAFEAGRELTPAQARQLA</sequence>
<dbReference type="PANTHER" id="PTHR47691">
    <property type="entry name" value="REGULATOR-RELATED"/>
    <property type="match status" value="1"/>
</dbReference>
<dbReference type="Gene3D" id="1.25.40.10">
    <property type="entry name" value="Tetratricopeptide repeat domain"/>
    <property type="match status" value="2"/>
</dbReference>